<dbReference type="FunFam" id="2.60.40.10:FF:000183">
    <property type="entry name" value="Myelin-oligodendrocyte glycoprotein"/>
    <property type="match status" value="1"/>
</dbReference>
<dbReference type="InterPro" id="IPR013106">
    <property type="entry name" value="Ig_V-set"/>
</dbReference>
<evidence type="ECO:0000256" key="6">
    <source>
        <dbReference type="ARBA" id="ARBA00023136"/>
    </source>
</evidence>
<dbReference type="InterPro" id="IPR006574">
    <property type="entry name" value="PRY"/>
</dbReference>
<dbReference type="InterPro" id="IPR053896">
    <property type="entry name" value="BTN3A2-like_Ig-C"/>
</dbReference>
<dbReference type="PANTHER" id="PTHR24100:SF149">
    <property type="entry name" value="BG-LIKE ANTIGEN 1-RELATED"/>
    <property type="match status" value="1"/>
</dbReference>
<feature type="domain" description="Ig-like" evidence="12">
    <location>
        <begin position="83"/>
        <end position="198"/>
    </location>
</feature>
<dbReference type="InterPro" id="IPR003877">
    <property type="entry name" value="SPRY_dom"/>
</dbReference>
<feature type="domain" description="B30.2/SPRY" evidence="11">
    <location>
        <begin position="339"/>
        <end position="533"/>
    </location>
</feature>
<evidence type="ECO:0000313" key="13">
    <source>
        <dbReference type="EMBL" id="KAK4805733.1"/>
    </source>
</evidence>
<dbReference type="SMART" id="SM00449">
    <property type="entry name" value="SPRY"/>
    <property type="match status" value="1"/>
</dbReference>
<gene>
    <name evidence="13" type="ORF">QYF61_021832</name>
</gene>
<evidence type="ECO:0000256" key="9">
    <source>
        <dbReference type="SAM" id="MobiDB-lite"/>
    </source>
</evidence>
<keyword evidence="8" id="KW-0393">Immunoglobulin domain</keyword>
<dbReference type="InterPro" id="IPR050504">
    <property type="entry name" value="IgSF_BTN/MOG"/>
</dbReference>
<evidence type="ECO:0000256" key="8">
    <source>
        <dbReference type="ARBA" id="ARBA00023319"/>
    </source>
</evidence>
<evidence type="ECO:0000259" key="11">
    <source>
        <dbReference type="PROSITE" id="PS50188"/>
    </source>
</evidence>
<evidence type="ECO:0000256" key="1">
    <source>
        <dbReference type="ARBA" id="ARBA00004479"/>
    </source>
</evidence>
<dbReference type="SUPFAM" id="SSF48726">
    <property type="entry name" value="Immunoglobulin"/>
    <property type="match status" value="2"/>
</dbReference>
<dbReference type="Pfam" id="PF07686">
    <property type="entry name" value="V-set"/>
    <property type="match status" value="1"/>
</dbReference>
<dbReference type="InterPro" id="IPR013320">
    <property type="entry name" value="ConA-like_dom_sf"/>
</dbReference>
<evidence type="ECO:0000313" key="14">
    <source>
        <dbReference type="Proteomes" id="UP001333110"/>
    </source>
</evidence>
<evidence type="ECO:0000256" key="4">
    <source>
        <dbReference type="ARBA" id="ARBA00022729"/>
    </source>
</evidence>
<dbReference type="GO" id="GO:0009897">
    <property type="term" value="C:external side of plasma membrane"/>
    <property type="evidence" value="ECO:0007669"/>
    <property type="project" value="TreeGrafter"/>
</dbReference>
<dbReference type="Pfam" id="PF00622">
    <property type="entry name" value="SPRY"/>
    <property type="match status" value="1"/>
</dbReference>
<dbReference type="Pfam" id="PF22705">
    <property type="entry name" value="C2-set_3"/>
    <property type="match status" value="1"/>
</dbReference>
<feature type="compositionally biased region" description="Basic and acidic residues" evidence="9">
    <location>
        <begin position="565"/>
        <end position="576"/>
    </location>
</feature>
<comment type="caution">
    <text evidence="13">The sequence shown here is derived from an EMBL/GenBank/DDBJ whole genome shotgun (WGS) entry which is preliminary data.</text>
</comment>
<dbReference type="PANTHER" id="PTHR24100">
    <property type="entry name" value="BUTYROPHILIN"/>
    <property type="match status" value="1"/>
</dbReference>
<accession>A0AAN7N8W8</accession>
<dbReference type="CDD" id="cd12888">
    <property type="entry name" value="SPRY_PRY_TRIM7_like"/>
    <property type="match status" value="1"/>
</dbReference>
<evidence type="ECO:0000256" key="10">
    <source>
        <dbReference type="SAM" id="Phobius"/>
    </source>
</evidence>
<dbReference type="InterPro" id="IPR013783">
    <property type="entry name" value="Ig-like_fold"/>
</dbReference>
<dbReference type="PROSITE" id="PS50188">
    <property type="entry name" value="B302_SPRY"/>
    <property type="match status" value="1"/>
</dbReference>
<dbReference type="PROSITE" id="PS50835">
    <property type="entry name" value="IG_LIKE"/>
    <property type="match status" value="1"/>
</dbReference>
<dbReference type="InterPro" id="IPR036179">
    <property type="entry name" value="Ig-like_dom_sf"/>
</dbReference>
<keyword evidence="3 10" id="KW-0812">Transmembrane</keyword>
<dbReference type="AlphaFoldDB" id="A0AAN7N8W8"/>
<dbReference type="SUPFAM" id="SSF49899">
    <property type="entry name" value="Concanavalin A-like lectins/glucanases"/>
    <property type="match status" value="1"/>
</dbReference>
<dbReference type="InterPro" id="IPR043136">
    <property type="entry name" value="B30.2/SPRY_sf"/>
</dbReference>
<dbReference type="EMBL" id="JAUNZN010000064">
    <property type="protein sequence ID" value="KAK4805733.1"/>
    <property type="molecule type" value="Genomic_DNA"/>
</dbReference>
<comment type="subcellular location">
    <subcellularLocation>
        <location evidence="1">Membrane</location>
        <topology evidence="1">Single-pass type I membrane protein</topology>
    </subcellularLocation>
</comment>
<keyword evidence="4" id="KW-0732">Signal</keyword>
<proteinExistence type="inferred from homology"/>
<comment type="similarity">
    <text evidence="2">Belongs to the immunoglobulin superfamily. BTN/MOG family.</text>
</comment>
<dbReference type="CDD" id="cd05713">
    <property type="entry name" value="IgV_MOG_like"/>
    <property type="match status" value="1"/>
</dbReference>
<feature type="region of interest" description="Disordered" evidence="9">
    <location>
        <begin position="528"/>
        <end position="582"/>
    </location>
</feature>
<dbReference type="Gene3D" id="2.60.40.10">
    <property type="entry name" value="Immunoglobulins"/>
    <property type="match status" value="2"/>
</dbReference>
<reference evidence="13 14" key="1">
    <citation type="journal article" date="2023" name="J. Hered.">
        <title>Chromosome-level genome of the wood stork (Mycteria americana) provides insight into avian chromosome evolution.</title>
        <authorList>
            <person name="Flamio R. Jr."/>
            <person name="Ramstad K.M."/>
        </authorList>
    </citation>
    <scope>NUCLEOTIDE SEQUENCE [LARGE SCALE GENOMIC DNA]</scope>
    <source>
        <strain evidence="13">JAX WOST 10</strain>
    </source>
</reference>
<dbReference type="SMART" id="SM00589">
    <property type="entry name" value="PRY"/>
    <property type="match status" value="1"/>
</dbReference>
<dbReference type="SMART" id="SM00409">
    <property type="entry name" value="IG"/>
    <property type="match status" value="1"/>
</dbReference>
<feature type="transmembrane region" description="Helical" evidence="10">
    <location>
        <begin position="323"/>
        <end position="346"/>
    </location>
</feature>
<dbReference type="InterPro" id="IPR007110">
    <property type="entry name" value="Ig-like_dom"/>
</dbReference>
<dbReference type="PRINTS" id="PR01407">
    <property type="entry name" value="BUTYPHLNCDUF"/>
</dbReference>
<sequence>MFVRFRKSFAYVRIFHVPGEEDWVNGDEGDISSGTEVKLDGKMLVSSCSCLPRITSVPAWVFIFFFSFHVRELDCGVSSSHLPPFTAQFRVLGPDHPITAIVGEDVVLPCRLSPRLNAENMEVRWFRSRFSIYVHLYHSGQDHYSSQMPEYQERTEFLREGISVGNVSLRILRTRLSDEGQYQCLIKDGNFYEEATLELKVAGKNQETGLSTRRTSGMSLAGSSPLLSVEDYQDGGIRVGCRATGWYPKPEMLWRDFQGQQLPSFTQSDSQDQNGFFEVEKSIVIHRNAKQNVSCSIRNTLLPQEKGSAIHISDPIFPKNSPWMAALFATLAACFALLVVFSLFILRLREKRDAKILHVTLDADTAHPQLILSAGGKSVRRGDTRQAVPDNPGRYDTYHCVLGQEGFVSGRYFWEVDVGTEDGGVWAMGVAKESMKRKGWINPAPQDGILALFHCGGKYWALTSPDHTALALTQMPRRIRVYLDLEGQQVAFFNADNQELLFTFPLAPLSGERIRPWFRVGPIAQLNLKSPPSPPRVPSVEEPLLPSCFPLQSLPTGRRAPHAPEAGHDQDGETHATVHKQP</sequence>
<dbReference type="InterPro" id="IPR003879">
    <property type="entry name" value="Butyrophylin_SPRY"/>
</dbReference>
<dbReference type="GO" id="GO:0001817">
    <property type="term" value="P:regulation of cytokine production"/>
    <property type="evidence" value="ECO:0007669"/>
    <property type="project" value="TreeGrafter"/>
</dbReference>
<dbReference type="Proteomes" id="UP001333110">
    <property type="component" value="Unassembled WGS sequence"/>
</dbReference>
<dbReference type="FunFam" id="2.60.40.10:FF:000088">
    <property type="entry name" value="Butyrophilin subfamily 1 member A1"/>
    <property type="match status" value="1"/>
</dbReference>
<protein>
    <submittedName>
        <fullName evidence="13">Uncharacterized protein</fullName>
    </submittedName>
</protein>
<keyword evidence="5 10" id="KW-1133">Transmembrane helix</keyword>
<keyword evidence="14" id="KW-1185">Reference proteome</keyword>
<evidence type="ECO:0000256" key="3">
    <source>
        <dbReference type="ARBA" id="ARBA00022692"/>
    </source>
</evidence>
<dbReference type="FunFam" id="2.60.120.920:FF:000004">
    <property type="entry name" value="Butyrophilin subfamily 1 member A1"/>
    <property type="match status" value="1"/>
</dbReference>
<evidence type="ECO:0000256" key="7">
    <source>
        <dbReference type="ARBA" id="ARBA00023157"/>
    </source>
</evidence>
<keyword evidence="7" id="KW-1015">Disulfide bond</keyword>
<organism evidence="13 14">
    <name type="scientific">Mycteria americana</name>
    <name type="common">Wood stork</name>
    <dbReference type="NCBI Taxonomy" id="33587"/>
    <lineage>
        <taxon>Eukaryota</taxon>
        <taxon>Metazoa</taxon>
        <taxon>Chordata</taxon>
        <taxon>Craniata</taxon>
        <taxon>Vertebrata</taxon>
        <taxon>Euteleostomi</taxon>
        <taxon>Archelosauria</taxon>
        <taxon>Archosauria</taxon>
        <taxon>Dinosauria</taxon>
        <taxon>Saurischia</taxon>
        <taxon>Theropoda</taxon>
        <taxon>Coelurosauria</taxon>
        <taxon>Aves</taxon>
        <taxon>Neognathae</taxon>
        <taxon>Neoaves</taxon>
        <taxon>Aequornithes</taxon>
        <taxon>Ciconiiformes</taxon>
        <taxon>Ciconiidae</taxon>
        <taxon>Mycteria</taxon>
    </lineage>
</organism>
<evidence type="ECO:0000256" key="5">
    <source>
        <dbReference type="ARBA" id="ARBA00022989"/>
    </source>
</evidence>
<dbReference type="GO" id="GO:0005102">
    <property type="term" value="F:signaling receptor binding"/>
    <property type="evidence" value="ECO:0007669"/>
    <property type="project" value="TreeGrafter"/>
</dbReference>
<dbReference type="GO" id="GO:0050852">
    <property type="term" value="P:T cell receptor signaling pathway"/>
    <property type="evidence" value="ECO:0007669"/>
    <property type="project" value="TreeGrafter"/>
</dbReference>
<dbReference type="Gene3D" id="2.60.120.920">
    <property type="match status" value="1"/>
</dbReference>
<name>A0AAN7N8W8_MYCAM</name>
<evidence type="ECO:0000256" key="2">
    <source>
        <dbReference type="ARBA" id="ARBA00007591"/>
    </source>
</evidence>
<keyword evidence="6 10" id="KW-0472">Membrane</keyword>
<dbReference type="Pfam" id="PF13765">
    <property type="entry name" value="PRY"/>
    <property type="match status" value="1"/>
</dbReference>
<dbReference type="InterPro" id="IPR003599">
    <property type="entry name" value="Ig_sub"/>
</dbReference>
<dbReference type="SMART" id="SM00406">
    <property type="entry name" value="IGv"/>
    <property type="match status" value="1"/>
</dbReference>
<dbReference type="InterPro" id="IPR001870">
    <property type="entry name" value="B30.2/SPRY"/>
</dbReference>
<evidence type="ECO:0000259" key="12">
    <source>
        <dbReference type="PROSITE" id="PS50835"/>
    </source>
</evidence>